<feature type="transmembrane region" description="Helical" evidence="1">
    <location>
        <begin position="20"/>
        <end position="42"/>
    </location>
</feature>
<evidence type="ECO:0000313" key="3">
    <source>
        <dbReference type="Proteomes" id="UP000654345"/>
    </source>
</evidence>
<keyword evidence="3" id="KW-1185">Reference proteome</keyword>
<feature type="transmembrane region" description="Helical" evidence="1">
    <location>
        <begin position="48"/>
        <end position="70"/>
    </location>
</feature>
<reference evidence="2 3" key="1">
    <citation type="journal article" date="2021" name="Int. J. Syst. Evol. Microbiol.">
        <title>Reticulibacter mediterranei gen. nov., sp. nov., within the new family Reticulibacteraceae fam. nov., and Ktedonospora formicarum gen. nov., sp. nov., Ktedonobacter robiniae sp. nov., Dictyobacter formicarum sp. nov. and Dictyobacter arantiisoli sp. nov., belonging to the class Ktedonobacteria.</title>
        <authorList>
            <person name="Yabe S."/>
            <person name="Zheng Y."/>
            <person name="Wang C.M."/>
            <person name="Sakai Y."/>
            <person name="Abe K."/>
            <person name="Yokota A."/>
            <person name="Donadio S."/>
            <person name="Cavaletti L."/>
            <person name="Monciardini P."/>
        </authorList>
    </citation>
    <scope>NUCLEOTIDE SEQUENCE [LARGE SCALE GENOMIC DNA]</scope>
    <source>
        <strain evidence="2 3">SOSP1-30</strain>
    </source>
</reference>
<protein>
    <submittedName>
        <fullName evidence="2">Uncharacterized protein</fullName>
    </submittedName>
</protein>
<proteinExistence type="predicted"/>
<evidence type="ECO:0000256" key="1">
    <source>
        <dbReference type="SAM" id="Phobius"/>
    </source>
</evidence>
<accession>A0ABQ3V3M6</accession>
<comment type="caution">
    <text evidence="2">The sequence shown here is derived from an EMBL/GenBank/DDBJ whole genome shotgun (WGS) entry which is preliminary data.</text>
</comment>
<name>A0ABQ3V3M6_9CHLR</name>
<dbReference type="EMBL" id="BNJG01000003">
    <property type="protein sequence ID" value="GHO59523.1"/>
    <property type="molecule type" value="Genomic_DNA"/>
</dbReference>
<organism evidence="2 3">
    <name type="scientific">Ktedonobacter robiniae</name>
    <dbReference type="NCBI Taxonomy" id="2778365"/>
    <lineage>
        <taxon>Bacteria</taxon>
        <taxon>Bacillati</taxon>
        <taxon>Chloroflexota</taxon>
        <taxon>Ktedonobacteria</taxon>
        <taxon>Ktedonobacterales</taxon>
        <taxon>Ktedonobacteraceae</taxon>
        <taxon>Ktedonobacter</taxon>
    </lineage>
</organism>
<sequence>MPTFSLPLRLERTEDFFSLARLIIGSLLTVFALIICYIPIIYGFWTLPFYLLMATFAFGVFLPLLSLNFAGRIKQRLSRYYLYPSLSIDDDGITAHYDRKAITMHWQDIRYFALTSSTALGRELRTTSLFKREAYEVCDGENIICWIGAIPYGGNSWVNNNWLVEGISWLRSSMAPSERDRQTEILPSLIVAKTGLPLYDLCLPAQKRASQLRERAMSLARRG</sequence>
<keyword evidence="1" id="KW-0812">Transmembrane</keyword>
<evidence type="ECO:0000313" key="2">
    <source>
        <dbReference type="EMBL" id="GHO59523.1"/>
    </source>
</evidence>
<gene>
    <name evidence="2" type="ORF">KSB_79980</name>
</gene>
<dbReference type="Proteomes" id="UP000654345">
    <property type="component" value="Unassembled WGS sequence"/>
</dbReference>
<keyword evidence="1" id="KW-0472">Membrane</keyword>
<keyword evidence="1" id="KW-1133">Transmembrane helix</keyword>